<evidence type="ECO:0000259" key="8">
    <source>
        <dbReference type="PROSITE" id="PS51294"/>
    </source>
</evidence>
<dbReference type="Proteomes" id="UP001445335">
    <property type="component" value="Unassembled WGS sequence"/>
</dbReference>
<keyword evidence="10" id="KW-1185">Reference proteome</keyword>
<dbReference type="SUPFAM" id="SSF46689">
    <property type="entry name" value="Homeodomain-like"/>
    <property type="match status" value="1"/>
</dbReference>
<feature type="domain" description="Myb-like" evidence="6">
    <location>
        <begin position="15"/>
        <end position="65"/>
    </location>
</feature>
<dbReference type="PROSITE" id="PS50090">
    <property type="entry name" value="MYB_LIKE"/>
    <property type="match status" value="1"/>
</dbReference>
<dbReference type="CDD" id="cd00167">
    <property type="entry name" value="SANT"/>
    <property type="match status" value="1"/>
</dbReference>
<evidence type="ECO:0000256" key="5">
    <source>
        <dbReference type="SAM" id="MobiDB-lite"/>
    </source>
</evidence>
<feature type="domain" description="HTH myb-type" evidence="8">
    <location>
        <begin position="15"/>
        <end position="69"/>
    </location>
</feature>
<evidence type="ECO:0000313" key="9">
    <source>
        <dbReference type="EMBL" id="KAK9831892.1"/>
    </source>
</evidence>
<dbReference type="PROSITE" id="PS51293">
    <property type="entry name" value="SANT"/>
    <property type="match status" value="1"/>
</dbReference>
<dbReference type="InterPro" id="IPR006447">
    <property type="entry name" value="Myb_dom_plants"/>
</dbReference>
<reference evidence="9 10" key="1">
    <citation type="journal article" date="2024" name="Nat. Commun.">
        <title>Phylogenomics reveals the evolutionary origins of lichenization in chlorophyte algae.</title>
        <authorList>
            <person name="Puginier C."/>
            <person name="Libourel C."/>
            <person name="Otte J."/>
            <person name="Skaloud P."/>
            <person name="Haon M."/>
            <person name="Grisel S."/>
            <person name="Petersen M."/>
            <person name="Berrin J.G."/>
            <person name="Delaux P.M."/>
            <person name="Dal Grande F."/>
            <person name="Keller J."/>
        </authorList>
    </citation>
    <scope>NUCLEOTIDE SEQUENCE [LARGE SCALE GENOMIC DNA]</scope>
    <source>
        <strain evidence="9 10">SAG 245.80</strain>
    </source>
</reference>
<evidence type="ECO:0000256" key="2">
    <source>
        <dbReference type="ARBA" id="ARBA00023125"/>
    </source>
</evidence>
<evidence type="ECO:0000256" key="1">
    <source>
        <dbReference type="ARBA" id="ARBA00023015"/>
    </source>
</evidence>
<dbReference type="EMBL" id="JALJOU010000044">
    <property type="protein sequence ID" value="KAK9831892.1"/>
    <property type="molecule type" value="Genomic_DNA"/>
</dbReference>
<evidence type="ECO:0000313" key="10">
    <source>
        <dbReference type="Proteomes" id="UP001445335"/>
    </source>
</evidence>
<gene>
    <name evidence="9" type="ORF">WJX81_006547</name>
</gene>
<dbReference type="InterPro" id="IPR017884">
    <property type="entry name" value="SANT_dom"/>
</dbReference>
<dbReference type="InterPro" id="IPR009057">
    <property type="entry name" value="Homeodomain-like_sf"/>
</dbReference>
<feature type="region of interest" description="Disordered" evidence="5">
    <location>
        <begin position="69"/>
        <end position="132"/>
    </location>
</feature>
<accession>A0AAW1RDF0</accession>
<organism evidence="9 10">
    <name type="scientific">Elliptochloris bilobata</name>
    <dbReference type="NCBI Taxonomy" id="381761"/>
    <lineage>
        <taxon>Eukaryota</taxon>
        <taxon>Viridiplantae</taxon>
        <taxon>Chlorophyta</taxon>
        <taxon>core chlorophytes</taxon>
        <taxon>Trebouxiophyceae</taxon>
        <taxon>Trebouxiophyceae incertae sedis</taxon>
        <taxon>Elliptochloris clade</taxon>
        <taxon>Elliptochloris</taxon>
    </lineage>
</organism>
<evidence type="ECO:0000256" key="3">
    <source>
        <dbReference type="ARBA" id="ARBA00023163"/>
    </source>
</evidence>
<dbReference type="GO" id="GO:0003677">
    <property type="term" value="F:DNA binding"/>
    <property type="evidence" value="ECO:0007669"/>
    <property type="project" value="UniProtKB-KW"/>
</dbReference>
<evidence type="ECO:0000256" key="4">
    <source>
        <dbReference type="ARBA" id="ARBA00023242"/>
    </source>
</evidence>
<feature type="domain" description="SANT" evidence="7">
    <location>
        <begin position="18"/>
        <end position="73"/>
    </location>
</feature>
<sequence length="499" mass="51749">MREKELGGSTRKPYRVSKQRCPWSTAEHALFLEAIDRYGRAWPKIVAHIGTRSVQQVRSHAQKYFLKLEKAGNQDAVPPPRPKKRSARPYPTLANRRERGGRQSDESGGEESEGGNGSNCEHSDGTCADGSAHSTGNNVCPSGLELGLDVPCGSIAVPPAKQDICGLGGQQVGVSVQAAALRADALASEAAAPGNNDFGRLYSLVGSLCEAESKAKQRMLEQLEPSQRASLATMMGYLTGNLRAAGSSGATAGCNNSGVTPFAAPAVQAPAAAAQLLANGGGARLGYELPALLEPFGPGPGLESGRGLQLDGRLLDESSSVPQLVGLPSTLAPQPDAELLMANPTPAINAPSDVTASLASSEDRLAGGLACEVDGGTRSGSFTGGSTAALGTDLARAQLLALAQQHYAQAVPQMPPGVYAEQLRQAAQLAHHQLELAQAQAQLLPHPLLSAPLHMGVETTQPAPSVPADFLLKWQAECDPWPADVDPAADLAVPGLFAF</sequence>
<comment type="caution">
    <text evidence="9">The sequence shown here is derived from an EMBL/GenBank/DDBJ whole genome shotgun (WGS) entry which is preliminary data.</text>
</comment>
<dbReference type="AlphaFoldDB" id="A0AAW1RDF0"/>
<keyword evidence="2" id="KW-0238">DNA-binding</keyword>
<keyword evidence="3" id="KW-0804">Transcription</keyword>
<dbReference type="PANTHER" id="PTHR12802">
    <property type="entry name" value="SWI/SNF COMPLEX-RELATED"/>
    <property type="match status" value="1"/>
</dbReference>
<protein>
    <submittedName>
        <fullName evidence="9">Uncharacterized protein</fullName>
    </submittedName>
</protein>
<proteinExistence type="predicted"/>
<keyword evidence="4" id="KW-0539">Nucleus</keyword>
<dbReference type="NCBIfam" id="TIGR01557">
    <property type="entry name" value="myb_SHAQKYF"/>
    <property type="match status" value="1"/>
</dbReference>
<evidence type="ECO:0000259" key="7">
    <source>
        <dbReference type="PROSITE" id="PS51293"/>
    </source>
</evidence>
<dbReference type="Pfam" id="PF00249">
    <property type="entry name" value="Myb_DNA-binding"/>
    <property type="match status" value="1"/>
</dbReference>
<keyword evidence="1" id="KW-0805">Transcription regulation</keyword>
<name>A0AAW1RDF0_9CHLO</name>
<feature type="compositionally biased region" description="Basic and acidic residues" evidence="5">
    <location>
        <begin position="95"/>
        <end position="105"/>
    </location>
</feature>
<dbReference type="PROSITE" id="PS51294">
    <property type="entry name" value="HTH_MYB"/>
    <property type="match status" value="1"/>
</dbReference>
<dbReference type="Gene3D" id="1.10.10.60">
    <property type="entry name" value="Homeodomain-like"/>
    <property type="match status" value="1"/>
</dbReference>
<dbReference type="InterPro" id="IPR017930">
    <property type="entry name" value="Myb_dom"/>
</dbReference>
<dbReference type="InterPro" id="IPR001005">
    <property type="entry name" value="SANT/Myb"/>
</dbReference>
<dbReference type="SMART" id="SM00717">
    <property type="entry name" value="SANT"/>
    <property type="match status" value="1"/>
</dbReference>
<evidence type="ECO:0000259" key="6">
    <source>
        <dbReference type="PROSITE" id="PS50090"/>
    </source>
</evidence>